<dbReference type="InterPro" id="IPR050204">
    <property type="entry name" value="AraC_XylS_family_regulators"/>
</dbReference>
<dbReference type="Pfam" id="PF12833">
    <property type="entry name" value="HTH_18"/>
    <property type="match status" value="1"/>
</dbReference>
<dbReference type="PANTHER" id="PTHR46796">
    <property type="entry name" value="HTH-TYPE TRANSCRIPTIONAL ACTIVATOR RHAS-RELATED"/>
    <property type="match status" value="1"/>
</dbReference>
<dbReference type="PRINTS" id="PR00032">
    <property type="entry name" value="HTHARAC"/>
</dbReference>
<accession>A0ABZ1YH69</accession>
<feature type="domain" description="HTH araC/xylS-type" evidence="4">
    <location>
        <begin position="83"/>
        <end position="181"/>
    </location>
</feature>
<dbReference type="InterPro" id="IPR032783">
    <property type="entry name" value="AraC_lig"/>
</dbReference>
<dbReference type="InterPro" id="IPR018060">
    <property type="entry name" value="HTH_AraC"/>
</dbReference>
<dbReference type="InterPro" id="IPR009057">
    <property type="entry name" value="Homeodomain-like_sf"/>
</dbReference>
<evidence type="ECO:0000256" key="3">
    <source>
        <dbReference type="ARBA" id="ARBA00023163"/>
    </source>
</evidence>
<dbReference type="SMART" id="SM00342">
    <property type="entry name" value="HTH_ARAC"/>
    <property type="match status" value="1"/>
</dbReference>
<evidence type="ECO:0000313" key="5">
    <source>
        <dbReference type="EMBL" id="WUV42539.1"/>
    </source>
</evidence>
<dbReference type="EMBL" id="CP109441">
    <property type="protein sequence ID" value="WUV42539.1"/>
    <property type="molecule type" value="Genomic_DNA"/>
</dbReference>
<keyword evidence="1" id="KW-0805">Transcription regulation</keyword>
<dbReference type="Pfam" id="PF12852">
    <property type="entry name" value="Cupin_6"/>
    <property type="match status" value="1"/>
</dbReference>
<evidence type="ECO:0000259" key="4">
    <source>
        <dbReference type="PROSITE" id="PS01124"/>
    </source>
</evidence>
<evidence type="ECO:0000256" key="2">
    <source>
        <dbReference type="ARBA" id="ARBA00023125"/>
    </source>
</evidence>
<dbReference type="InterPro" id="IPR018062">
    <property type="entry name" value="HTH_AraC-typ_CS"/>
</dbReference>
<dbReference type="InterPro" id="IPR020449">
    <property type="entry name" value="Tscrpt_reg_AraC-type_HTH"/>
</dbReference>
<organism evidence="5 6">
    <name type="scientific">Nocardia vinacea</name>
    <dbReference type="NCBI Taxonomy" id="96468"/>
    <lineage>
        <taxon>Bacteria</taxon>
        <taxon>Bacillati</taxon>
        <taxon>Actinomycetota</taxon>
        <taxon>Actinomycetes</taxon>
        <taxon>Mycobacteriales</taxon>
        <taxon>Nocardiaceae</taxon>
        <taxon>Nocardia</taxon>
    </lineage>
</organism>
<dbReference type="PROSITE" id="PS01124">
    <property type="entry name" value="HTH_ARAC_FAMILY_2"/>
    <property type="match status" value="1"/>
</dbReference>
<proteinExistence type="predicted"/>
<name>A0ABZ1YH69_9NOCA</name>
<keyword evidence="3" id="KW-0804">Transcription</keyword>
<dbReference type="Proteomes" id="UP001432062">
    <property type="component" value="Chromosome"/>
</dbReference>
<evidence type="ECO:0000256" key="1">
    <source>
        <dbReference type="ARBA" id="ARBA00023015"/>
    </source>
</evidence>
<dbReference type="PANTHER" id="PTHR46796:SF13">
    <property type="entry name" value="HTH-TYPE TRANSCRIPTIONAL ACTIVATOR RHAS"/>
    <property type="match status" value="1"/>
</dbReference>
<dbReference type="Gene3D" id="1.10.10.60">
    <property type="entry name" value="Homeodomain-like"/>
    <property type="match status" value="1"/>
</dbReference>
<keyword evidence="6" id="KW-1185">Reference proteome</keyword>
<sequence length="198" mass="20669">MVDGAAHYIGVGETAIVRGPEPFVFTDDPAGTGIPVDVCCTAVEEPVGDTVLLAGTYQLSGAVPDRLLRVLSRVAVVSDDVVGPVLRAMHETPGAPWTLTTLAAVAGVSRTTLAKRFAELVGEPPLAYLTDWRMTIAADLLTAPGATVSAVARRVGYADAFGFSTAFKRVRGTSPSEYTRSAYFAPTPAERIASSTSP</sequence>
<protein>
    <submittedName>
        <fullName evidence="5">AraC family transcriptional regulator</fullName>
    </submittedName>
</protein>
<dbReference type="SUPFAM" id="SSF46689">
    <property type="entry name" value="Homeodomain-like"/>
    <property type="match status" value="2"/>
</dbReference>
<gene>
    <name evidence="5" type="ORF">OG563_25105</name>
</gene>
<keyword evidence="2" id="KW-0238">DNA-binding</keyword>
<dbReference type="PROSITE" id="PS00041">
    <property type="entry name" value="HTH_ARAC_FAMILY_1"/>
    <property type="match status" value="1"/>
</dbReference>
<evidence type="ECO:0000313" key="6">
    <source>
        <dbReference type="Proteomes" id="UP001432062"/>
    </source>
</evidence>
<reference evidence="5" key="1">
    <citation type="submission" date="2022-10" db="EMBL/GenBank/DDBJ databases">
        <title>The complete genomes of actinobacterial strains from the NBC collection.</title>
        <authorList>
            <person name="Joergensen T.S."/>
            <person name="Alvarez Arevalo M."/>
            <person name="Sterndorff E.B."/>
            <person name="Faurdal D."/>
            <person name="Vuksanovic O."/>
            <person name="Mourched A.-S."/>
            <person name="Charusanti P."/>
            <person name="Shaw S."/>
            <person name="Blin K."/>
            <person name="Weber T."/>
        </authorList>
    </citation>
    <scope>NUCLEOTIDE SEQUENCE</scope>
    <source>
        <strain evidence="5">NBC_01482</strain>
    </source>
</reference>